<dbReference type="PROSITE" id="PS50026">
    <property type="entry name" value="EGF_3"/>
    <property type="match status" value="1"/>
</dbReference>
<dbReference type="EMBL" id="CALNXJ010000041">
    <property type="protein sequence ID" value="CAH3146010.1"/>
    <property type="molecule type" value="Genomic_DNA"/>
</dbReference>
<dbReference type="SUPFAM" id="SSF57196">
    <property type="entry name" value="EGF/Laminin"/>
    <property type="match status" value="1"/>
</dbReference>
<dbReference type="Proteomes" id="UP001159428">
    <property type="component" value="Unassembled WGS sequence"/>
</dbReference>
<keyword evidence="8" id="KW-0325">Glycoprotein</keyword>
<dbReference type="AlphaFoldDB" id="A0AAU9XEI4"/>
<evidence type="ECO:0000256" key="2">
    <source>
        <dbReference type="ARBA" id="ARBA00022723"/>
    </source>
</evidence>
<dbReference type="PROSITE" id="PS00022">
    <property type="entry name" value="EGF_1"/>
    <property type="match status" value="1"/>
</dbReference>
<dbReference type="Gene3D" id="3.90.215.10">
    <property type="entry name" value="Gamma Fibrinogen, chain A, domain 1"/>
    <property type="match status" value="1"/>
</dbReference>
<dbReference type="Pfam" id="PF00024">
    <property type="entry name" value="PAN_1"/>
    <property type="match status" value="1"/>
</dbReference>
<dbReference type="InterPro" id="IPR000742">
    <property type="entry name" value="EGF"/>
</dbReference>
<feature type="disulfide bond" evidence="9">
    <location>
        <begin position="126"/>
        <end position="143"/>
    </location>
</feature>
<dbReference type="GO" id="GO:0042063">
    <property type="term" value="P:gliogenesis"/>
    <property type="evidence" value="ECO:0007669"/>
    <property type="project" value="UniProtKB-ARBA"/>
</dbReference>
<evidence type="ECO:0000256" key="4">
    <source>
        <dbReference type="ARBA" id="ARBA00022734"/>
    </source>
</evidence>
<evidence type="ECO:0000256" key="8">
    <source>
        <dbReference type="ARBA" id="ARBA00023180"/>
    </source>
</evidence>
<protein>
    <submittedName>
        <fullName evidence="13">Uncharacterized protein</fullName>
    </submittedName>
</protein>
<keyword evidence="4" id="KW-0430">Lectin</keyword>
<keyword evidence="7 9" id="KW-1015">Disulfide bond</keyword>
<dbReference type="Gene3D" id="2.10.25.10">
    <property type="entry name" value="Laminin"/>
    <property type="match status" value="1"/>
</dbReference>
<evidence type="ECO:0000313" key="13">
    <source>
        <dbReference type="EMBL" id="CAH3146010.1"/>
    </source>
</evidence>
<proteinExistence type="predicted"/>
<dbReference type="SUPFAM" id="SSF56496">
    <property type="entry name" value="Fibrinogen C-terminal domain-like"/>
    <property type="match status" value="1"/>
</dbReference>
<dbReference type="PROSITE" id="PS01186">
    <property type="entry name" value="EGF_2"/>
    <property type="match status" value="1"/>
</dbReference>
<dbReference type="GO" id="GO:0000902">
    <property type="term" value="P:cell morphogenesis"/>
    <property type="evidence" value="ECO:0007669"/>
    <property type="project" value="UniProtKB-ARBA"/>
</dbReference>
<dbReference type="GO" id="GO:0005886">
    <property type="term" value="C:plasma membrane"/>
    <property type="evidence" value="ECO:0007669"/>
    <property type="project" value="UniProtKB-ARBA"/>
</dbReference>
<evidence type="ECO:0000256" key="10">
    <source>
        <dbReference type="SAM" id="SignalP"/>
    </source>
</evidence>
<dbReference type="FunFam" id="2.10.25.10:FF:000230">
    <property type="entry name" value="Delta-like protein"/>
    <property type="match status" value="1"/>
</dbReference>
<feature type="disulfide bond" evidence="9">
    <location>
        <begin position="145"/>
        <end position="154"/>
    </location>
</feature>
<feature type="non-terminal residue" evidence="13">
    <location>
        <position position="377"/>
    </location>
</feature>
<dbReference type="GO" id="GO:0070492">
    <property type="term" value="F:oligosaccharide binding"/>
    <property type="evidence" value="ECO:0007669"/>
    <property type="project" value="TreeGrafter"/>
</dbReference>
<dbReference type="GO" id="GO:0046872">
    <property type="term" value="F:metal ion binding"/>
    <property type="evidence" value="ECO:0007669"/>
    <property type="project" value="UniProtKB-KW"/>
</dbReference>
<accession>A0AAU9XEI4</accession>
<dbReference type="CDD" id="cd00054">
    <property type="entry name" value="EGF_CA"/>
    <property type="match status" value="1"/>
</dbReference>
<feature type="domain" description="Fibrinogen C-terminal" evidence="12">
    <location>
        <begin position="152"/>
        <end position="201"/>
    </location>
</feature>
<dbReference type="PANTHER" id="PTHR16146">
    <property type="entry name" value="INTELECTIN"/>
    <property type="match status" value="1"/>
</dbReference>
<evidence type="ECO:0000256" key="9">
    <source>
        <dbReference type="PROSITE-ProRule" id="PRU00076"/>
    </source>
</evidence>
<name>A0AAU9XEI4_9CNID</name>
<keyword evidence="14" id="KW-1185">Reference proteome</keyword>
<dbReference type="SUPFAM" id="SSF57414">
    <property type="entry name" value="Hairpin loop containing domain-like"/>
    <property type="match status" value="1"/>
</dbReference>
<evidence type="ECO:0000313" key="14">
    <source>
        <dbReference type="Proteomes" id="UP001159428"/>
    </source>
</evidence>
<evidence type="ECO:0000256" key="6">
    <source>
        <dbReference type="ARBA" id="ARBA00022837"/>
    </source>
</evidence>
<feature type="chain" id="PRO_5043661840" evidence="10">
    <location>
        <begin position="22"/>
        <end position="377"/>
    </location>
</feature>
<dbReference type="SMART" id="SM00181">
    <property type="entry name" value="EGF"/>
    <property type="match status" value="1"/>
</dbReference>
<dbReference type="GO" id="GO:0005615">
    <property type="term" value="C:extracellular space"/>
    <property type="evidence" value="ECO:0007669"/>
    <property type="project" value="TreeGrafter"/>
</dbReference>
<gene>
    <name evidence="13" type="ORF">PMEA_00022753</name>
</gene>
<dbReference type="InterPro" id="IPR003609">
    <property type="entry name" value="Pan_app"/>
</dbReference>
<organism evidence="13 14">
    <name type="scientific">Pocillopora meandrina</name>
    <dbReference type="NCBI Taxonomy" id="46732"/>
    <lineage>
        <taxon>Eukaryota</taxon>
        <taxon>Metazoa</taxon>
        <taxon>Cnidaria</taxon>
        <taxon>Anthozoa</taxon>
        <taxon>Hexacorallia</taxon>
        <taxon>Scleractinia</taxon>
        <taxon>Astrocoeniina</taxon>
        <taxon>Pocilloporidae</taxon>
        <taxon>Pocillopora</taxon>
    </lineage>
</organism>
<dbReference type="Pfam" id="PF00008">
    <property type="entry name" value="EGF"/>
    <property type="match status" value="1"/>
</dbReference>
<dbReference type="InterPro" id="IPR014716">
    <property type="entry name" value="Fibrinogen_a/b/g_C_1"/>
</dbReference>
<evidence type="ECO:0000256" key="5">
    <source>
        <dbReference type="ARBA" id="ARBA00022737"/>
    </source>
</evidence>
<dbReference type="Pfam" id="PF00147">
    <property type="entry name" value="Fibrinogen_C"/>
    <property type="match status" value="1"/>
</dbReference>
<comment type="caution">
    <text evidence="9">Lacks conserved residue(s) required for the propagation of feature annotation.</text>
</comment>
<evidence type="ECO:0000259" key="11">
    <source>
        <dbReference type="PROSITE" id="PS50026"/>
    </source>
</evidence>
<dbReference type="NCBIfam" id="NF040941">
    <property type="entry name" value="GGGWT_bact"/>
    <property type="match status" value="1"/>
</dbReference>
<dbReference type="GO" id="GO:0048666">
    <property type="term" value="P:neuron development"/>
    <property type="evidence" value="ECO:0007669"/>
    <property type="project" value="UniProtKB-ARBA"/>
</dbReference>
<evidence type="ECO:0000259" key="12">
    <source>
        <dbReference type="PROSITE" id="PS51406"/>
    </source>
</evidence>
<evidence type="ECO:0000256" key="7">
    <source>
        <dbReference type="ARBA" id="ARBA00023157"/>
    </source>
</evidence>
<keyword evidence="3 10" id="KW-0732">Signal</keyword>
<dbReference type="PROSITE" id="PS51406">
    <property type="entry name" value="FIBRINOGEN_C_2"/>
    <property type="match status" value="1"/>
</dbReference>
<dbReference type="InterPro" id="IPR036056">
    <property type="entry name" value="Fibrinogen-like_C"/>
</dbReference>
<feature type="domain" description="EGF-like" evidence="11">
    <location>
        <begin position="117"/>
        <end position="155"/>
    </location>
</feature>
<keyword evidence="6" id="KW-0106">Calcium</keyword>
<sequence>MTFKLYCTIFVSIFLFQFKEAIFTDYKSSVDVSNGILSFANLFSFPNYLLNATPFESLFVYGEQDCLQACTENPRCRSLNFKGSKVHGKFLCNLLDTDKFKSLKLFGATLDFHHFSVTAPCELNPCENGGTCHPVEMVYDFKCACPPGFFGKQCEKSAKSCAELLDAGFTNNGVYKILFNNSQVFDVYCDQSSRGGGWTMVFKVVSGVSANGRSSSQLWSSSETINEDRSKALNIDSSFRAHYKNRFVPNWHLAKPKEVQIALYIRNGSDLETLSIVFNSTNSDDKNWFSKSRVVHSPWTDLKNETPNVFSIEGCCNGRDFYISKSHGGCPNDGGWLAIISSDCEWEKRFPAFTALYSNRKNYTNWNHYGKIREQAI</sequence>
<keyword evidence="5" id="KW-0677">Repeat</keyword>
<keyword evidence="2" id="KW-0479">Metal-binding</keyword>
<reference evidence="13 14" key="1">
    <citation type="submission" date="2022-05" db="EMBL/GenBank/DDBJ databases">
        <authorList>
            <consortium name="Genoscope - CEA"/>
            <person name="William W."/>
        </authorList>
    </citation>
    <scope>NUCLEOTIDE SEQUENCE [LARGE SCALE GENOMIC DNA]</scope>
</reference>
<comment type="caution">
    <text evidence="13">The sequence shown here is derived from an EMBL/GenBank/DDBJ whole genome shotgun (WGS) entry which is preliminary data.</text>
</comment>
<dbReference type="InterPro" id="IPR002181">
    <property type="entry name" value="Fibrinogen_a/b/g_C_dom"/>
</dbReference>
<evidence type="ECO:0000256" key="1">
    <source>
        <dbReference type="ARBA" id="ARBA00022536"/>
    </source>
</evidence>
<evidence type="ECO:0000256" key="3">
    <source>
        <dbReference type="ARBA" id="ARBA00022729"/>
    </source>
</evidence>
<dbReference type="PANTHER" id="PTHR16146:SF46">
    <property type="entry name" value="INTELECTIN-1A-RELATED"/>
    <property type="match status" value="1"/>
</dbReference>
<feature type="signal peptide" evidence="10">
    <location>
        <begin position="1"/>
        <end position="21"/>
    </location>
</feature>
<keyword evidence="1 9" id="KW-0245">EGF-like domain</keyword>